<dbReference type="InterPro" id="IPR029052">
    <property type="entry name" value="Metallo-depent_PP-like"/>
</dbReference>
<dbReference type="RefSeq" id="WP_144066761.1">
    <property type="nucleotide sequence ID" value="NZ_CP041636.1"/>
</dbReference>
<keyword evidence="3" id="KW-1185">Reference proteome</keyword>
<dbReference type="Proteomes" id="UP000317496">
    <property type="component" value="Chromosome"/>
</dbReference>
<accession>A0A516GWQ6</accession>
<protein>
    <submittedName>
        <fullName evidence="2">Serine/threonine protein phosphatase</fullName>
    </submittedName>
</protein>
<dbReference type="GO" id="GO:0110154">
    <property type="term" value="P:RNA decapping"/>
    <property type="evidence" value="ECO:0007669"/>
    <property type="project" value="TreeGrafter"/>
</dbReference>
<evidence type="ECO:0000313" key="3">
    <source>
        <dbReference type="Proteomes" id="UP000317496"/>
    </source>
</evidence>
<dbReference type="GO" id="GO:0005737">
    <property type="term" value="C:cytoplasm"/>
    <property type="evidence" value="ECO:0007669"/>
    <property type="project" value="TreeGrafter"/>
</dbReference>
<dbReference type="GO" id="GO:0016791">
    <property type="term" value="F:phosphatase activity"/>
    <property type="evidence" value="ECO:0007669"/>
    <property type="project" value="TreeGrafter"/>
</dbReference>
<dbReference type="OrthoDB" id="9807890at2"/>
<dbReference type="Pfam" id="PF00149">
    <property type="entry name" value="Metallophos"/>
    <property type="match status" value="1"/>
</dbReference>
<sequence>MLIEEARLPPGLRVYAIGDIHGRADLLDQLHDKIETDLSTAPEKTVIVYLGDYVDRGADSHGVIERLTRPRFTGPRFSGVETVALLGNHEDMLLQFMDAPYGASLWLSNGGDATLSSYKVKVPASFDELLFTQRALLGAMPRHHKQFLSSLPEQAQYGDYLFVHAGIKPGLPLDRQSREQMIWIRDAFLNSETDHGLIVVHGHTIVHEVEWRPNRIGVDTGAYTTGRLTALVLEGAGRRLLQT</sequence>
<dbReference type="SUPFAM" id="SSF56300">
    <property type="entry name" value="Metallo-dependent phosphatases"/>
    <property type="match status" value="1"/>
</dbReference>
<proteinExistence type="predicted"/>
<gene>
    <name evidence="2" type="ORF">FNB15_00095</name>
</gene>
<dbReference type="KEGG" id="fer:FNB15_00095"/>
<dbReference type="AlphaFoldDB" id="A0A516GWQ6"/>
<organism evidence="2 3">
    <name type="scientific">Ferrovibrio terrae</name>
    <dbReference type="NCBI Taxonomy" id="2594003"/>
    <lineage>
        <taxon>Bacteria</taxon>
        <taxon>Pseudomonadati</taxon>
        <taxon>Pseudomonadota</taxon>
        <taxon>Alphaproteobacteria</taxon>
        <taxon>Rhodospirillales</taxon>
        <taxon>Rhodospirillaceae</taxon>
        <taxon>Ferrovibrio</taxon>
    </lineage>
</organism>
<dbReference type="PANTHER" id="PTHR42850">
    <property type="entry name" value="METALLOPHOSPHOESTERASE"/>
    <property type="match status" value="1"/>
</dbReference>
<dbReference type="PANTHER" id="PTHR42850:SF4">
    <property type="entry name" value="ZINC-DEPENDENT ENDOPOLYPHOSPHATASE"/>
    <property type="match status" value="1"/>
</dbReference>
<dbReference type="CDD" id="cd00144">
    <property type="entry name" value="MPP_PPP_family"/>
    <property type="match status" value="1"/>
</dbReference>
<dbReference type="GO" id="GO:0008803">
    <property type="term" value="F:bis(5'-nucleosyl)-tetraphosphatase (symmetrical) activity"/>
    <property type="evidence" value="ECO:0007669"/>
    <property type="project" value="TreeGrafter"/>
</dbReference>
<dbReference type="InterPro" id="IPR004843">
    <property type="entry name" value="Calcineurin-like_PHP"/>
</dbReference>
<dbReference type="EMBL" id="CP041636">
    <property type="protein sequence ID" value="QDO95780.1"/>
    <property type="molecule type" value="Genomic_DNA"/>
</dbReference>
<dbReference type="InterPro" id="IPR050126">
    <property type="entry name" value="Ap4A_hydrolase"/>
</dbReference>
<evidence type="ECO:0000259" key="1">
    <source>
        <dbReference type="Pfam" id="PF00149"/>
    </source>
</evidence>
<feature type="domain" description="Calcineurin-like phosphoesterase" evidence="1">
    <location>
        <begin position="12"/>
        <end position="207"/>
    </location>
</feature>
<reference evidence="2 3" key="1">
    <citation type="submission" date="2019-07" db="EMBL/GenBank/DDBJ databases">
        <title>Genome sequencing for Ferrovibrio sp. K5.</title>
        <authorList>
            <person name="Park S.-J."/>
        </authorList>
    </citation>
    <scope>NUCLEOTIDE SEQUENCE [LARGE SCALE GENOMIC DNA]</scope>
    <source>
        <strain evidence="2 3">K5</strain>
    </source>
</reference>
<name>A0A516GWQ6_9PROT</name>
<dbReference type="Gene3D" id="3.60.21.10">
    <property type="match status" value="1"/>
</dbReference>
<evidence type="ECO:0000313" key="2">
    <source>
        <dbReference type="EMBL" id="QDO95780.1"/>
    </source>
</evidence>